<reference evidence="4" key="1">
    <citation type="submission" date="2018-06" db="EMBL/GenBank/DDBJ databases">
        <authorList>
            <person name="Guldener U."/>
        </authorList>
    </citation>
    <scope>NUCLEOTIDE SEQUENCE [LARGE SCALE GENOMIC DNA]</scope>
    <source>
        <strain evidence="4">UTAD17</strain>
    </source>
</reference>
<dbReference type="Proteomes" id="UP000262825">
    <property type="component" value="Unassembled WGS sequence"/>
</dbReference>
<name>A0A376B9V6_9ASCO</name>
<dbReference type="PANTHER" id="PTHR10412:SF10">
    <property type="entry name" value="GLYCOSYL HYDROLASE FAMILY 63 C-TERMINAL DOMAIN-CONTAINING PROTEIN"/>
    <property type="match status" value="1"/>
</dbReference>
<dbReference type="PANTHER" id="PTHR10412">
    <property type="entry name" value="MANNOSYL-OLIGOSACCHARIDE GLUCOSIDASE"/>
    <property type="match status" value="1"/>
</dbReference>
<gene>
    <name evidence="3" type="ORF">SCODWIG_03217</name>
</gene>
<evidence type="ECO:0000256" key="1">
    <source>
        <dbReference type="RuleBase" id="RU369107"/>
    </source>
</evidence>
<evidence type="ECO:0000313" key="4">
    <source>
        <dbReference type="Proteomes" id="UP000262825"/>
    </source>
</evidence>
<sequence length="1012" mass="117626">MNKERERLQQDRNHEKYWKRWGPYLSERAWATVREDYSQNGDAWSDFPFEQANKRVFRWGEDGLFGCSDNKQLICFNVAMWNNKDSIIKERLFGCTGPQGNHGEDVKELYFYLDNLPSHSYMKSIYKYPFSKPFPYEKVVEENCKRGYQDREFEIFDVDGLFQDDEGDTPYFDVLFEMAKDDENPEELNFRITAYNRSDKLSGELYLMPQVLFRNTWSWCEEGKNATKKKRPLISKIDDHCVKVCEPSKFGERFVYFAPSSGQFGDTEEPNYSNYENFVDDIEPTFLFTNNESNLKKLFGDKETNASPYTKDAFNEYLVNGDKTACNFESMQGTKCCATYHFPSIPPGDYVTVRYRFTNRDYLEASRDTCPFDEEEFDDLFEKKEEESNIFYEGVTSKNIDPSLRLVQRQAFAGLLWSKQFYHLIQEYWSLGDPEAKTKPPPNRANGRNTDWKHMYAEDILSLPDKWEYPFFASWDSSFHCIPLALIDPEFAKKQLDVLTREWYMHPNGQIPAYEWNFSDVNPPVHAWAAYRVFKIERNMYGTPDRVFLERVFQKLLLNFTWWVNRKDAFGKNVFEGGFLGLDNIGVFNRSEPLPTGGTLEQADSTGWMAFFSLQMLNIALELAMENPVYEDIASKFFEHFVFISDALSWEYMDDRGNVKVGSLWNEKDQFFYDAISYGDNVKQQLTVRSLVGLIPLYACLTLEPQILDRFPNFKKRLEWFVDNKGPMFERNTASVSRRGVGERLLLSLVSKEKLEAILKRMLDPNEFFSPYGIRSLSKYHKDHPYSINVGGTVYTISYLPGESDSGMFGGNSNWRGPIWFPTNFLIVESLQRFFLYYGSDFKVECPTGSGQYLNLVQVAQEIEHRLMKLFLYDGNGVRVCYEDQKHGAFLSNDLFFQECIPFFEYFDGDTGRGLGASHQCGWTALVAKFIHDNGSSCVVLDSATLSPTSTNTSSKGEYNVHFHKRTAFRRRSSKSLVSLAVSQLDLSVEEGKIHKNLSYKSSKEIHTKSSD</sequence>
<dbReference type="InterPro" id="IPR004888">
    <property type="entry name" value="Glycoside_hydrolase_63"/>
</dbReference>
<dbReference type="VEuPathDB" id="FungiDB:SCODWIG_03217"/>
<comment type="subcellular location">
    <subcellularLocation>
        <location evidence="1">Endoplasmic reticulum membrane</location>
        <topology evidence="1">Single-pass type II membrane protein</topology>
    </subcellularLocation>
</comment>
<comment type="function">
    <text evidence="1">Cleaves the distal alpha 1,2-linked glucose residue from the Glc(3)Man(9)GlcNAc(2) oligosaccharide precursor.</text>
</comment>
<keyword evidence="4" id="KW-1185">Reference proteome</keyword>
<feature type="domain" description="Mannosylglycerate hydrolase MGH1-like glycoside hydrolase" evidence="2">
    <location>
        <begin position="469"/>
        <end position="573"/>
    </location>
</feature>
<dbReference type="GO" id="GO:0004573">
    <property type="term" value="F:Glc3Man9GlcNAc2 oligosaccharide glucosidase activity"/>
    <property type="evidence" value="ECO:0007669"/>
    <property type="project" value="UniProtKB-UniRule"/>
</dbReference>
<dbReference type="EC" id="3.2.1.106" evidence="1"/>
<comment type="similarity">
    <text evidence="1">Belongs to the glycosyl hydrolase 63 family.</text>
</comment>
<evidence type="ECO:0000313" key="3">
    <source>
        <dbReference type="EMBL" id="SSD61456.1"/>
    </source>
</evidence>
<keyword evidence="1" id="KW-0256">Endoplasmic reticulum</keyword>
<dbReference type="GO" id="GO:0005789">
    <property type="term" value="C:endoplasmic reticulum membrane"/>
    <property type="evidence" value="ECO:0007669"/>
    <property type="project" value="UniProtKB-SubCell"/>
</dbReference>
<evidence type="ECO:0000259" key="2">
    <source>
        <dbReference type="Pfam" id="PF22422"/>
    </source>
</evidence>
<organism evidence="3 4">
    <name type="scientific">Saccharomycodes ludwigii</name>
    <dbReference type="NCBI Taxonomy" id="36035"/>
    <lineage>
        <taxon>Eukaryota</taxon>
        <taxon>Fungi</taxon>
        <taxon>Dikarya</taxon>
        <taxon>Ascomycota</taxon>
        <taxon>Saccharomycotina</taxon>
        <taxon>Saccharomycetes</taxon>
        <taxon>Saccharomycodales</taxon>
        <taxon>Saccharomycodaceae</taxon>
        <taxon>Saccharomycodes</taxon>
    </lineage>
</organism>
<dbReference type="SUPFAM" id="SSF48208">
    <property type="entry name" value="Six-hairpin glycosidases"/>
    <property type="match status" value="1"/>
</dbReference>
<comment type="catalytic activity">
    <reaction evidence="1">
        <text>N(4)-(alpha-D-Glc-(1-&gt;2)-alpha-D-Glc-(1-&gt;3)-alpha-D-Glc-(1-&gt;3)-alpha-D-Man-(1-&gt;2)-alpha-D-Man-(1-&gt;2)-alpha-D-Man-(1-&gt;3)-[alpha-D-Man-(1-&gt;2)-alpha-D-Man-(1-&gt;3)-[alpha-D-Man-(1-&gt;2)-alpha-D-Man-(1-&gt;6)]-alpha-D-Man-(1-&gt;6)]-beta-D-Man-(1-&gt;4)-beta-D-GlcNAc-(1-&gt;4)-beta-D-GlcNAc)-L-asparaginyl-[protein] + H2O = N(4)-(alpha-D-Glc-(1-&gt;3)-alpha-D-Glc-(1-&gt;3)-alpha-D-Man-(1-&gt;2)-alpha-D-Man-(1-&gt;2)-alpha-D-Man-(1-&gt;3)-[alpha-D-Man-(1-&gt;2)-alpha-D-Man-(1-&gt;3)-[alpha-D-Man-(1-&gt;2)-alpha-D-Man-(1-&gt;6)]-alpha-D-Man-(1-&gt;6)]-beta-D-Man-(1-&gt;4)-beta-D-GlcNAc-(1-&gt;4)-beta-D-GlcNAc)-L-asparaginyl-[protein] + beta-D-glucose</text>
        <dbReference type="Rhea" id="RHEA:55988"/>
        <dbReference type="Rhea" id="RHEA-COMP:12806"/>
        <dbReference type="Rhea" id="RHEA-COMP:14355"/>
        <dbReference type="ChEBI" id="CHEBI:15377"/>
        <dbReference type="ChEBI" id="CHEBI:15903"/>
        <dbReference type="ChEBI" id="CHEBI:59082"/>
        <dbReference type="ChEBI" id="CHEBI:132537"/>
        <dbReference type="EC" id="3.2.1.106"/>
    </reaction>
</comment>
<protein>
    <recommendedName>
        <fullName evidence="1">Mannosyl-oligosaccharide glucosidase</fullName>
        <ecNumber evidence="1">3.2.1.106</ecNumber>
    </recommendedName>
    <alternativeName>
        <fullName evidence="1">Glucosidase I</fullName>
    </alternativeName>
</protein>
<dbReference type="InterPro" id="IPR008928">
    <property type="entry name" value="6-hairpin_glycosidase_sf"/>
</dbReference>
<dbReference type="Gene3D" id="1.50.10.10">
    <property type="match status" value="1"/>
</dbReference>
<proteinExistence type="inferred from homology"/>
<comment type="pathway">
    <text evidence="1">Glycan metabolism; N-glycan degradation.</text>
</comment>
<dbReference type="InterPro" id="IPR054491">
    <property type="entry name" value="MGH1-like_GH"/>
</dbReference>
<keyword evidence="1" id="KW-0326">Glycosidase</keyword>
<dbReference type="GO" id="GO:0006487">
    <property type="term" value="P:protein N-linked glycosylation"/>
    <property type="evidence" value="ECO:0007669"/>
    <property type="project" value="UniProtKB-UniRule"/>
</dbReference>
<accession>A0A376B9V6</accession>
<dbReference type="AlphaFoldDB" id="A0A376B9V6"/>
<keyword evidence="1" id="KW-0378">Hydrolase</keyword>
<dbReference type="Pfam" id="PF22422">
    <property type="entry name" value="MGH1-like_GH"/>
    <property type="match status" value="2"/>
</dbReference>
<dbReference type="InterPro" id="IPR012341">
    <property type="entry name" value="6hp_glycosidase-like_sf"/>
</dbReference>
<keyword evidence="1" id="KW-0325">Glycoprotein</keyword>
<feature type="domain" description="Mannosylglycerate hydrolase MGH1-like glycoside hydrolase" evidence="2">
    <location>
        <begin position="746"/>
        <end position="924"/>
    </location>
</feature>
<dbReference type="GO" id="GO:0009311">
    <property type="term" value="P:oligosaccharide metabolic process"/>
    <property type="evidence" value="ECO:0007669"/>
    <property type="project" value="UniProtKB-UniRule"/>
</dbReference>
<dbReference type="EMBL" id="UFAJ01000709">
    <property type="protein sequence ID" value="SSD61456.1"/>
    <property type="molecule type" value="Genomic_DNA"/>
</dbReference>